<dbReference type="InterPro" id="IPR029044">
    <property type="entry name" value="Nucleotide-diphossugar_trans"/>
</dbReference>
<evidence type="ECO:0000256" key="2">
    <source>
        <dbReference type="ARBA" id="ARBA00022676"/>
    </source>
</evidence>
<keyword evidence="2" id="KW-0328">Glycosyltransferase</keyword>
<dbReference type="EMBL" id="FNOS01000004">
    <property type="protein sequence ID" value="SDX93234.1"/>
    <property type="molecule type" value="Genomic_DNA"/>
</dbReference>
<evidence type="ECO:0000259" key="4">
    <source>
        <dbReference type="Pfam" id="PF00535"/>
    </source>
</evidence>
<evidence type="ECO:0000256" key="3">
    <source>
        <dbReference type="ARBA" id="ARBA00022679"/>
    </source>
</evidence>
<dbReference type="Pfam" id="PF00535">
    <property type="entry name" value="Glycos_transf_2"/>
    <property type="match status" value="1"/>
</dbReference>
<dbReference type="PANTHER" id="PTHR43685:SF5">
    <property type="entry name" value="GLYCOSYLTRANSFERASE EPSE-RELATED"/>
    <property type="match status" value="1"/>
</dbReference>
<feature type="domain" description="Glycosyltransferase 2-like" evidence="4">
    <location>
        <begin position="4"/>
        <end position="155"/>
    </location>
</feature>
<dbReference type="PANTHER" id="PTHR43685">
    <property type="entry name" value="GLYCOSYLTRANSFERASE"/>
    <property type="match status" value="1"/>
</dbReference>
<proteinExistence type="inferred from homology"/>
<evidence type="ECO:0000313" key="5">
    <source>
        <dbReference type="EMBL" id="SDX93234.1"/>
    </source>
</evidence>
<dbReference type="SUPFAM" id="SSF53448">
    <property type="entry name" value="Nucleotide-diphospho-sugar transferases"/>
    <property type="match status" value="1"/>
</dbReference>
<comment type="caution">
    <text evidence="5">The sequence shown here is derived from an EMBL/GenBank/DDBJ whole genome shotgun (WGS) entry which is preliminary data.</text>
</comment>
<dbReference type="Gene3D" id="3.90.550.10">
    <property type="entry name" value="Spore Coat Polysaccharide Biosynthesis Protein SpsA, Chain A"/>
    <property type="match status" value="1"/>
</dbReference>
<accession>A0A1H3FSV8</accession>
<evidence type="ECO:0000256" key="1">
    <source>
        <dbReference type="ARBA" id="ARBA00006739"/>
    </source>
</evidence>
<protein>
    <submittedName>
        <fullName evidence="5">Glycosyl transferase family 2</fullName>
    </submittedName>
</protein>
<dbReference type="GO" id="GO:0016740">
    <property type="term" value="F:transferase activity"/>
    <property type="evidence" value="ECO:0007669"/>
    <property type="project" value="UniProtKB-KW"/>
</dbReference>
<organism evidence="5 6">
    <name type="scientific">Salimicrobium album</name>
    <dbReference type="NCBI Taxonomy" id="50717"/>
    <lineage>
        <taxon>Bacteria</taxon>
        <taxon>Bacillati</taxon>
        <taxon>Bacillota</taxon>
        <taxon>Bacilli</taxon>
        <taxon>Bacillales</taxon>
        <taxon>Bacillaceae</taxon>
        <taxon>Salimicrobium</taxon>
    </lineage>
</organism>
<dbReference type="InterPro" id="IPR001173">
    <property type="entry name" value="Glyco_trans_2-like"/>
</dbReference>
<dbReference type="InterPro" id="IPR050834">
    <property type="entry name" value="Glycosyltransf_2"/>
</dbReference>
<sequence length="280" mass="32763">MKFSVLISVYDKETPRFFKEALESVVEQTRKPDEIVVVKDGRLTDGLEEVLQTFERENEPLVKIVPLEENVGLGEALRTGVWHCSHPVIARMDSDDISLPHRFETQIDYLKTHEDVDLVGGWISEFDENDSRRHTRTVPTGYETIKRRARYRNPLNHVSVMFRKQAVLKSGNYQTCLWNEDYYLWIRMLSRGCRIENIPEVLLDVRTGKGMYQRRGGRNYIMNEVKFQRMILESGFISRSEFVFNVSSRTFVRVLPNDVRSLIYTRMLRKKPVVPQAAGE</sequence>
<keyword evidence="3 5" id="KW-0808">Transferase</keyword>
<keyword evidence="6" id="KW-1185">Reference proteome</keyword>
<comment type="similarity">
    <text evidence="1">Belongs to the glycosyltransferase 2 family.</text>
</comment>
<reference evidence="5 6" key="1">
    <citation type="submission" date="2016-10" db="EMBL/GenBank/DDBJ databases">
        <authorList>
            <person name="Varghese N."/>
            <person name="Submissions S."/>
        </authorList>
    </citation>
    <scope>NUCLEOTIDE SEQUENCE [LARGE SCALE GENOMIC DNA]</scope>
    <source>
        <strain evidence="5 6">DSM 20748</strain>
    </source>
</reference>
<dbReference type="RefSeq" id="WP_093107044.1">
    <property type="nucleotide sequence ID" value="NZ_FNOS01000004.1"/>
</dbReference>
<name>A0A1H3FSV8_9BACI</name>
<dbReference type="Proteomes" id="UP000198647">
    <property type="component" value="Unassembled WGS sequence"/>
</dbReference>
<evidence type="ECO:0000313" key="6">
    <source>
        <dbReference type="Proteomes" id="UP000198647"/>
    </source>
</evidence>
<gene>
    <name evidence="5" type="ORF">SAMN04488081_1640</name>
</gene>